<dbReference type="STRING" id="1841610.A6X21_20060"/>
<comment type="caution">
    <text evidence="1">The sequence shown here is derived from an EMBL/GenBank/DDBJ whole genome shotgun (WGS) entry which is preliminary data.</text>
</comment>
<dbReference type="AlphaFoldDB" id="A0A1C3EHD0"/>
<keyword evidence="2" id="KW-1185">Reference proteome</keyword>
<dbReference type="Proteomes" id="UP000094828">
    <property type="component" value="Unassembled WGS sequence"/>
</dbReference>
<reference evidence="1 2" key="1">
    <citation type="submission" date="2016-05" db="EMBL/GenBank/DDBJ databases">
        <title>Genomic and physiological characterization of Planctopirus sp. isolated from fresh water lake.</title>
        <authorList>
            <person name="Subhash Y."/>
            <person name="Ramana C."/>
        </authorList>
    </citation>
    <scope>NUCLEOTIDE SEQUENCE [LARGE SCALE GENOMIC DNA]</scope>
    <source>
        <strain evidence="1 2">JC280</strain>
    </source>
</reference>
<sequence>MTGQDQCTIPHIFETCGSDFAGNFQEGIAPENLALYCAGTALISYERQIPSAFRVIQLSGIRSE</sequence>
<dbReference type="EMBL" id="LYDR01000063">
    <property type="protein sequence ID" value="ODA32648.1"/>
    <property type="molecule type" value="Genomic_DNA"/>
</dbReference>
<name>A0A1C3EHD0_9PLAN</name>
<evidence type="ECO:0000313" key="1">
    <source>
        <dbReference type="EMBL" id="ODA32648.1"/>
    </source>
</evidence>
<evidence type="ECO:0000313" key="2">
    <source>
        <dbReference type="Proteomes" id="UP000094828"/>
    </source>
</evidence>
<organism evidence="1 2">
    <name type="scientific">Planctopirus hydrillae</name>
    <dbReference type="NCBI Taxonomy" id="1841610"/>
    <lineage>
        <taxon>Bacteria</taxon>
        <taxon>Pseudomonadati</taxon>
        <taxon>Planctomycetota</taxon>
        <taxon>Planctomycetia</taxon>
        <taxon>Planctomycetales</taxon>
        <taxon>Planctomycetaceae</taxon>
        <taxon>Planctopirus</taxon>
    </lineage>
</organism>
<gene>
    <name evidence="1" type="ORF">A6X21_20060</name>
</gene>
<proteinExistence type="predicted"/>
<protein>
    <submittedName>
        <fullName evidence="1">Uncharacterized protein</fullName>
    </submittedName>
</protein>
<accession>A0A1C3EHD0</accession>